<dbReference type="EMBL" id="MU069445">
    <property type="protein sequence ID" value="KAF5843285.1"/>
    <property type="molecule type" value="Genomic_DNA"/>
</dbReference>
<protein>
    <submittedName>
        <fullName evidence="2">Uncharacterized protein</fullName>
    </submittedName>
</protein>
<name>A0ABQ7H8W0_DUNSA</name>
<reference evidence="2" key="1">
    <citation type="submission" date="2017-08" db="EMBL/GenBank/DDBJ databases">
        <authorList>
            <person name="Polle J.E."/>
            <person name="Barry K."/>
            <person name="Cushman J."/>
            <person name="Schmutz J."/>
            <person name="Tran D."/>
            <person name="Hathwaick L.T."/>
            <person name="Yim W.C."/>
            <person name="Jenkins J."/>
            <person name="Mckie-Krisberg Z.M."/>
            <person name="Prochnik S."/>
            <person name="Lindquist E."/>
            <person name="Dockter R.B."/>
            <person name="Adam C."/>
            <person name="Molina H."/>
            <person name="Bunkerborg J."/>
            <person name="Jin E."/>
            <person name="Buchheim M."/>
            <person name="Magnuson J."/>
        </authorList>
    </citation>
    <scope>NUCLEOTIDE SEQUENCE</scope>
    <source>
        <strain evidence="2">CCAP 19/18</strain>
    </source>
</reference>
<feature type="compositionally biased region" description="Pro residues" evidence="1">
    <location>
        <begin position="85"/>
        <end position="95"/>
    </location>
</feature>
<feature type="region of interest" description="Disordered" evidence="1">
    <location>
        <begin position="1"/>
        <end position="150"/>
    </location>
</feature>
<proteinExistence type="predicted"/>
<feature type="compositionally biased region" description="Polar residues" evidence="1">
    <location>
        <begin position="759"/>
        <end position="774"/>
    </location>
</feature>
<feature type="compositionally biased region" description="Basic and acidic residues" evidence="1">
    <location>
        <begin position="629"/>
        <end position="639"/>
    </location>
</feature>
<feature type="compositionally biased region" description="Basic and acidic residues" evidence="1">
    <location>
        <begin position="317"/>
        <end position="329"/>
    </location>
</feature>
<organism evidence="2 3">
    <name type="scientific">Dunaliella salina</name>
    <name type="common">Green alga</name>
    <name type="synonym">Protococcus salinus</name>
    <dbReference type="NCBI Taxonomy" id="3046"/>
    <lineage>
        <taxon>Eukaryota</taxon>
        <taxon>Viridiplantae</taxon>
        <taxon>Chlorophyta</taxon>
        <taxon>core chlorophytes</taxon>
        <taxon>Chlorophyceae</taxon>
        <taxon>CS clade</taxon>
        <taxon>Chlamydomonadales</taxon>
        <taxon>Dunaliellaceae</taxon>
        <taxon>Dunaliella</taxon>
    </lineage>
</organism>
<evidence type="ECO:0000313" key="3">
    <source>
        <dbReference type="Proteomes" id="UP000815325"/>
    </source>
</evidence>
<feature type="region of interest" description="Disordered" evidence="1">
    <location>
        <begin position="686"/>
        <end position="712"/>
    </location>
</feature>
<feature type="region of interest" description="Disordered" evidence="1">
    <location>
        <begin position="485"/>
        <end position="639"/>
    </location>
</feature>
<sequence length="774" mass="80787">MSQEGLGLPLGQDSQSQAIAELLQPPPVFNSQENDPVPSQTAPGPPPSYPSVQSSAAPPIAHSFPQMPPQTLGGPHVLPQHVLPQPLPFYPPPQAPQQQHQQAPPATSSAQKASNRSSSEEAQPKSKNWLHPSIQKLEHKGSRASRRGPMDEMRQLVRILVKFIPKSAEILNTSLDNGGGNRVSEEQIKNYLRKTLGEEAPQPEWGLPEGWGQYLSELLCWALDRPITREQAMGCARRQQGRSWEIVESAVRDLDIYSYAWPVPLTLAGIRAAQADPGMPSPGSGFLAPTHSRRNRPSAASVAAKRPPSEEPQGPRGRKEPKREERSASRPEPPADEFANYTAQDCLAEALKFVQAGSTKMQHRGPRDSPESFESLWSLLSSILAARPHPMLASMPPVPHIGSMPMGLGMGPLGMPGLEGMAAAAAAGTLPLPGITSSLPPMAGDLNSMMHVGSMGMNMAALGGGMGMGGMGMAAMGGSMPGVPPMHGASLPQGQGPAGDVEPGRASAELSGAQGGLPGGCSSAAGTPQGAHNAVAHGPVNVPVSDPQAGGAGLVGSNHASAPARGLSQPDAGFRPVPHQGFAPAHFSEQPQQQQQQQQSHQQQQQQSHQQQVDGQSNDRTGETPKCVSGEDHAPVPVRHDSTFASRCSAANNSTQGSCSALPNGYMNGLPPLQGANEDALFMHGDQGARKPGRGGSHGRGHSNTENAQDGPYRDQLSVLALAASQQGRKDMLEGGAGGQALANGGLPGQAHPGAGQGLQVNKASENLAAQPQL</sequence>
<feature type="compositionally biased region" description="Low complexity" evidence="1">
    <location>
        <begin position="592"/>
        <end position="612"/>
    </location>
</feature>
<feature type="region of interest" description="Disordered" evidence="1">
    <location>
        <begin position="725"/>
        <end position="774"/>
    </location>
</feature>
<dbReference type="Proteomes" id="UP000815325">
    <property type="component" value="Unassembled WGS sequence"/>
</dbReference>
<gene>
    <name evidence="2" type="ORF">DUNSADRAFT_87</name>
</gene>
<feature type="region of interest" description="Disordered" evidence="1">
    <location>
        <begin position="279"/>
        <end position="338"/>
    </location>
</feature>
<comment type="caution">
    <text evidence="2">The sequence shown here is derived from an EMBL/GenBank/DDBJ whole genome shotgun (WGS) entry which is preliminary data.</text>
</comment>
<feature type="compositionally biased region" description="Low complexity" evidence="1">
    <location>
        <begin position="740"/>
        <end position="751"/>
    </location>
</feature>
<evidence type="ECO:0000256" key="1">
    <source>
        <dbReference type="SAM" id="MobiDB-lite"/>
    </source>
</evidence>
<accession>A0ABQ7H8W0</accession>
<feature type="compositionally biased region" description="Low complexity" evidence="1">
    <location>
        <begin position="96"/>
        <end position="117"/>
    </location>
</feature>
<feature type="compositionally biased region" description="Low complexity" evidence="1">
    <location>
        <begin position="75"/>
        <end position="84"/>
    </location>
</feature>
<feature type="compositionally biased region" description="Basic residues" evidence="1">
    <location>
        <begin position="691"/>
        <end position="701"/>
    </location>
</feature>
<evidence type="ECO:0000313" key="2">
    <source>
        <dbReference type="EMBL" id="KAF5843285.1"/>
    </source>
</evidence>
<feature type="compositionally biased region" description="Polar residues" evidence="1">
    <location>
        <begin position="29"/>
        <end position="42"/>
    </location>
</feature>
<keyword evidence="3" id="KW-1185">Reference proteome</keyword>